<name>A0A7W3LKI7_ACTNM</name>
<dbReference type="GO" id="GO:0005840">
    <property type="term" value="C:ribosome"/>
    <property type="evidence" value="ECO:0007669"/>
    <property type="project" value="UniProtKB-KW"/>
</dbReference>
<proteinExistence type="predicted"/>
<keyword evidence="2" id="KW-0687">Ribonucleoprotein</keyword>
<dbReference type="PROSITE" id="PS51186">
    <property type="entry name" value="GNAT"/>
    <property type="match status" value="1"/>
</dbReference>
<organism evidence="2 3">
    <name type="scientific">Actinomadura namibiensis</name>
    <dbReference type="NCBI Taxonomy" id="182080"/>
    <lineage>
        <taxon>Bacteria</taxon>
        <taxon>Bacillati</taxon>
        <taxon>Actinomycetota</taxon>
        <taxon>Actinomycetes</taxon>
        <taxon>Streptosporangiales</taxon>
        <taxon>Thermomonosporaceae</taxon>
        <taxon>Actinomadura</taxon>
    </lineage>
</organism>
<keyword evidence="3" id="KW-1185">Reference proteome</keyword>
<reference evidence="2 3" key="1">
    <citation type="submission" date="2020-08" db="EMBL/GenBank/DDBJ databases">
        <title>Genomic Encyclopedia of Type Strains, Phase IV (KMG-IV): sequencing the most valuable type-strain genomes for metagenomic binning, comparative biology and taxonomic classification.</title>
        <authorList>
            <person name="Goeker M."/>
        </authorList>
    </citation>
    <scope>NUCLEOTIDE SEQUENCE [LARGE SCALE GENOMIC DNA]</scope>
    <source>
        <strain evidence="2 3">DSM 44197</strain>
    </source>
</reference>
<evidence type="ECO:0000259" key="1">
    <source>
        <dbReference type="PROSITE" id="PS51186"/>
    </source>
</evidence>
<dbReference type="Pfam" id="PF00583">
    <property type="entry name" value="Acetyltransf_1"/>
    <property type="match status" value="1"/>
</dbReference>
<sequence>MFDSRIHAYLRANAGSRAHRVGPFLASFDEHDAGPYRNYAIPDDGAVPTAADVELLVGAFVARSRKPRLEYLPGAAPRVEAALLDAGFAVEARLPIMTCPEAVVPPVDVALRLARSDADLRAVAEVQNAAYGAPAATEHDVARLRATAEGGGLVAGAFDGAACVGGGLVTPPHDGVGELAAIGVSGSHRGRGIAGALTAFLTLACADAGITAPFLMPTNDAAERVYTRVGYRRVSEILHISR</sequence>
<dbReference type="InterPro" id="IPR016181">
    <property type="entry name" value="Acyl_CoA_acyltransferase"/>
</dbReference>
<gene>
    <name evidence="2" type="ORF">HNR61_001449</name>
</gene>
<accession>A0A7W3LKI7</accession>
<keyword evidence="2" id="KW-0689">Ribosomal protein</keyword>
<dbReference type="SUPFAM" id="SSF55729">
    <property type="entry name" value="Acyl-CoA N-acyltransferases (Nat)"/>
    <property type="match status" value="1"/>
</dbReference>
<dbReference type="EMBL" id="JACJIA010000002">
    <property type="protein sequence ID" value="MBA8949836.1"/>
    <property type="molecule type" value="Genomic_DNA"/>
</dbReference>
<dbReference type="InterPro" id="IPR000182">
    <property type="entry name" value="GNAT_dom"/>
</dbReference>
<protein>
    <submittedName>
        <fullName evidence="2">Ribosomal protein S18 acetylase RimI-like enzyme</fullName>
    </submittedName>
</protein>
<dbReference type="RefSeq" id="WP_182842345.1">
    <property type="nucleotide sequence ID" value="NZ_BAAALP010000123.1"/>
</dbReference>
<feature type="domain" description="N-acetyltransferase" evidence="1">
    <location>
        <begin position="109"/>
        <end position="242"/>
    </location>
</feature>
<evidence type="ECO:0000313" key="2">
    <source>
        <dbReference type="EMBL" id="MBA8949836.1"/>
    </source>
</evidence>
<dbReference type="GO" id="GO:0016747">
    <property type="term" value="F:acyltransferase activity, transferring groups other than amino-acyl groups"/>
    <property type="evidence" value="ECO:0007669"/>
    <property type="project" value="InterPro"/>
</dbReference>
<dbReference type="AlphaFoldDB" id="A0A7W3LKI7"/>
<dbReference type="Gene3D" id="3.40.630.30">
    <property type="match status" value="1"/>
</dbReference>
<comment type="caution">
    <text evidence="2">The sequence shown here is derived from an EMBL/GenBank/DDBJ whole genome shotgun (WGS) entry which is preliminary data.</text>
</comment>
<evidence type="ECO:0000313" key="3">
    <source>
        <dbReference type="Proteomes" id="UP000572680"/>
    </source>
</evidence>
<dbReference type="Proteomes" id="UP000572680">
    <property type="component" value="Unassembled WGS sequence"/>
</dbReference>
<dbReference type="CDD" id="cd04301">
    <property type="entry name" value="NAT_SF"/>
    <property type="match status" value="1"/>
</dbReference>